<dbReference type="GeneID" id="26640253"/>
<dbReference type="KEGG" id="vg:26640253"/>
<dbReference type="Pfam" id="PF01755">
    <property type="entry name" value="Glyco_transf_25"/>
    <property type="match status" value="1"/>
</dbReference>
<keyword evidence="2" id="KW-0808">Transferase</keyword>
<name>A0A0K0KWM9_9CAUD</name>
<dbReference type="Proteomes" id="UP000207741">
    <property type="component" value="Segment"/>
</dbReference>
<dbReference type="CDD" id="cd06532">
    <property type="entry name" value="Glyco_transf_25"/>
    <property type="match status" value="1"/>
</dbReference>
<dbReference type="InterPro" id="IPR002654">
    <property type="entry name" value="Glyco_trans_25"/>
</dbReference>
<keyword evidence="3" id="KW-1185">Reference proteome</keyword>
<evidence type="ECO:0000313" key="2">
    <source>
        <dbReference type="EMBL" id="AIR93534.1"/>
    </source>
</evidence>
<organism evidence="2 3">
    <name type="scientific">Prochlorococcus phage P-TIM68</name>
    <dbReference type="NCBI Taxonomy" id="1542477"/>
    <lineage>
        <taxon>Viruses</taxon>
        <taxon>Duplodnaviria</taxon>
        <taxon>Heunggongvirae</taxon>
        <taxon>Uroviricota</taxon>
        <taxon>Caudoviricetes</taxon>
        <taxon>Pantevenvirales</taxon>
        <taxon>Kyanoviridae</taxon>
        <taxon>Haifavirus</taxon>
        <taxon>Haifavirus tim68</taxon>
    </lineage>
</organism>
<feature type="domain" description="Glycosyl transferase family 25" evidence="1">
    <location>
        <begin position="15"/>
        <end position="166"/>
    </location>
</feature>
<evidence type="ECO:0000259" key="1">
    <source>
        <dbReference type="Pfam" id="PF01755"/>
    </source>
</evidence>
<accession>A0A0K0KWM9</accession>
<reference evidence="3" key="1">
    <citation type="submission" date="2014-08" db="EMBL/GenBank/DDBJ databases">
        <authorList>
            <person name="Edwards T."/>
        </authorList>
    </citation>
    <scope>NUCLEOTIDE SEQUENCE [LARGE SCALE GENOMIC DNA]</scope>
</reference>
<evidence type="ECO:0000313" key="3">
    <source>
        <dbReference type="Proteomes" id="UP000207741"/>
    </source>
</evidence>
<dbReference type="OrthoDB" id="9859at10239"/>
<protein>
    <submittedName>
        <fullName evidence="2">Putative glycosyltransferase</fullName>
    </submittedName>
</protein>
<dbReference type="EMBL" id="KM359505">
    <property type="protein sequence ID" value="AIR93534.1"/>
    <property type="molecule type" value="Genomic_DNA"/>
</dbReference>
<dbReference type="RefSeq" id="YP_009213709.1">
    <property type="nucleotide sequence ID" value="NC_028955.1"/>
</dbReference>
<sequence length="265" mass="31093">MDRNKAAYKLKDFGPVYCINLDEQPERWMYMQAQFKYWEVENFERISAYDGREDDLSDILKGRYPDHMSSGEVGCTTSHLKAIRHWLDTSDSPYAIMMEDDCSLDLVSYWNFTWNDFMAKVPYDWDLVQIAVICTGDVNLRIHKRFVNEFSTACYVISRHHAEKMMRLHWRGEDKYRLDNGVKPRAVADDLLYNSGNTYTIPLLLYKLEMGSSIHPEHIDVFHKGNYEAQFAYWSQNGASTTIDHLMDYDPYLGRVVESTLNEQA</sequence>
<proteinExistence type="predicted"/>
<dbReference type="GO" id="GO:0016740">
    <property type="term" value="F:transferase activity"/>
    <property type="evidence" value="ECO:0007669"/>
    <property type="project" value="UniProtKB-KW"/>
</dbReference>